<feature type="domain" description="Topo IA-type catalytic" evidence="12">
    <location>
        <begin position="132"/>
        <end position="548"/>
    </location>
</feature>
<name>A0A059XR63_9BACT</name>
<feature type="site" description="Interaction with DNA" evidence="10">
    <location>
        <position position="480"/>
    </location>
</feature>
<feature type="region of interest" description="Interaction with DNA" evidence="10">
    <location>
        <begin position="169"/>
        <end position="174"/>
    </location>
</feature>
<evidence type="ECO:0000256" key="5">
    <source>
        <dbReference type="ARBA" id="ARBA00022833"/>
    </source>
</evidence>
<evidence type="ECO:0000259" key="12">
    <source>
        <dbReference type="PROSITE" id="PS52039"/>
    </source>
</evidence>
<dbReference type="Gene3D" id="1.10.460.10">
    <property type="entry name" value="Topoisomerase I, domain 2"/>
    <property type="match status" value="1"/>
</dbReference>
<dbReference type="InterPro" id="IPR013498">
    <property type="entry name" value="Topo_IA_Znf"/>
</dbReference>
<keyword evidence="9 10" id="KW-0413">Isomerase</keyword>
<keyword evidence="7 10" id="KW-0799">Topoisomerase</keyword>
<reference evidence="13 14" key="1">
    <citation type="journal article" date="2014" name="Genome Announc.">
        <title>Complete Genome Sequence of the Bovine Mastitis Pathogen Mycoplasma californicum Strain ST-6T (ATCC 33461T).</title>
        <authorList>
            <person name="Calcutt M.J."/>
            <person name="Foecking M.F."/>
            <person name="Fox L.K."/>
        </authorList>
    </citation>
    <scope>NUCLEOTIDE SEQUENCE [LARGE SCALE GENOMIC DNA]</scope>
    <source>
        <strain evidence="13 14">ST-6</strain>
    </source>
</reference>
<dbReference type="PROSITE" id="PS50880">
    <property type="entry name" value="TOPRIM"/>
    <property type="match status" value="1"/>
</dbReference>
<accession>A0A059XR63</accession>
<evidence type="ECO:0000256" key="9">
    <source>
        <dbReference type="ARBA" id="ARBA00023235"/>
    </source>
</evidence>
<dbReference type="Pfam" id="PF01396">
    <property type="entry name" value="Zn_ribbon_Top1"/>
    <property type="match status" value="1"/>
</dbReference>
<dbReference type="InterPro" id="IPR013824">
    <property type="entry name" value="Topo_IA_cen_sub1"/>
</dbReference>
<feature type="active site" description="O-(5'-phospho-DNA)-tyrosine intermediate" evidence="10">
    <location>
        <position position="296"/>
    </location>
</feature>
<dbReference type="InterPro" id="IPR000380">
    <property type="entry name" value="Topo_IA"/>
</dbReference>
<feature type="site" description="Interaction with DNA" evidence="10">
    <location>
        <position position="146"/>
    </location>
</feature>
<dbReference type="CDD" id="cd00186">
    <property type="entry name" value="TOP1Ac"/>
    <property type="match status" value="1"/>
</dbReference>
<evidence type="ECO:0000256" key="7">
    <source>
        <dbReference type="ARBA" id="ARBA00023029"/>
    </source>
</evidence>
<dbReference type="GO" id="GO:0005694">
    <property type="term" value="C:chromosome"/>
    <property type="evidence" value="ECO:0007669"/>
    <property type="project" value="InterPro"/>
</dbReference>
<evidence type="ECO:0000259" key="11">
    <source>
        <dbReference type="PROSITE" id="PS50880"/>
    </source>
</evidence>
<dbReference type="RefSeq" id="WP_038561788.1">
    <property type="nucleotide sequence ID" value="NZ_CP007521.1"/>
</dbReference>
<dbReference type="Proteomes" id="UP000027088">
    <property type="component" value="Chromosome"/>
</dbReference>
<dbReference type="InterPro" id="IPR013826">
    <property type="entry name" value="Topo_IA_cen_sub3"/>
</dbReference>
<proteinExistence type="inferred from homology"/>
<dbReference type="SMART" id="SM00437">
    <property type="entry name" value="TOP1Ac"/>
    <property type="match status" value="1"/>
</dbReference>
<evidence type="ECO:0000256" key="3">
    <source>
        <dbReference type="ARBA" id="ARBA00022723"/>
    </source>
</evidence>
<feature type="site" description="Interaction with DNA" evidence="10">
    <location>
        <position position="143"/>
    </location>
</feature>
<evidence type="ECO:0000256" key="6">
    <source>
        <dbReference type="ARBA" id="ARBA00022842"/>
    </source>
</evidence>
<dbReference type="Pfam" id="PF01131">
    <property type="entry name" value="Topoisom_bac"/>
    <property type="match status" value="1"/>
</dbReference>
<dbReference type="InterPro" id="IPR003601">
    <property type="entry name" value="Topo_IA_2"/>
</dbReference>
<dbReference type="PROSITE" id="PS00396">
    <property type="entry name" value="TOPO_IA_1"/>
    <property type="match status" value="1"/>
</dbReference>
<keyword evidence="4" id="KW-0863">Zinc-finger</keyword>
<feature type="site" description="Interaction with DNA" evidence="10">
    <location>
        <position position="298"/>
    </location>
</feature>
<evidence type="ECO:0000256" key="8">
    <source>
        <dbReference type="ARBA" id="ARBA00023125"/>
    </source>
</evidence>
<dbReference type="GO" id="GO:0006265">
    <property type="term" value="P:DNA topological change"/>
    <property type="evidence" value="ECO:0007669"/>
    <property type="project" value="UniProtKB-UniRule"/>
</dbReference>
<dbReference type="Gene3D" id="3.40.50.140">
    <property type="match status" value="1"/>
</dbReference>
<dbReference type="PANTHER" id="PTHR42785">
    <property type="entry name" value="DNA TOPOISOMERASE, TYPE IA, CORE"/>
    <property type="match status" value="1"/>
</dbReference>
<feature type="site" description="Interaction with DNA" evidence="10">
    <location>
        <position position="142"/>
    </location>
</feature>
<feature type="site" description="Interaction with DNA" evidence="10">
    <location>
        <position position="32"/>
    </location>
</feature>
<dbReference type="GO" id="GO:0003917">
    <property type="term" value="F:DNA topoisomerase type I (single strand cut, ATP-independent) activity"/>
    <property type="evidence" value="ECO:0007669"/>
    <property type="project" value="UniProtKB-UniRule"/>
</dbReference>
<keyword evidence="3" id="KW-0479">Metal-binding</keyword>
<dbReference type="InterPro" id="IPR005733">
    <property type="entry name" value="TopoI_bac-type"/>
</dbReference>
<dbReference type="InterPro" id="IPR013825">
    <property type="entry name" value="Topo_IA_cen_sub2"/>
</dbReference>
<evidence type="ECO:0000256" key="2">
    <source>
        <dbReference type="ARBA" id="ARBA00009446"/>
    </source>
</evidence>
<dbReference type="InterPro" id="IPR023406">
    <property type="entry name" value="Topo_IA_AS"/>
</dbReference>
<evidence type="ECO:0000256" key="4">
    <source>
        <dbReference type="ARBA" id="ARBA00022771"/>
    </source>
</evidence>
<comment type="catalytic activity">
    <reaction evidence="1 10">
        <text>ATP-independent breakage of single-stranded DNA, followed by passage and rejoining.</text>
        <dbReference type="EC" id="5.6.2.1"/>
    </reaction>
</comment>
<dbReference type="PRINTS" id="PR00417">
    <property type="entry name" value="PRTPISMRASEI"/>
</dbReference>
<evidence type="ECO:0000313" key="14">
    <source>
        <dbReference type="Proteomes" id="UP000027088"/>
    </source>
</evidence>
<keyword evidence="14" id="KW-1185">Reference proteome</keyword>
<dbReference type="GO" id="GO:0003677">
    <property type="term" value="F:DNA binding"/>
    <property type="evidence" value="ECO:0007669"/>
    <property type="project" value="UniProtKB-KW"/>
</dbReference>
<comment type="subunit">
    <text evidence="10">Monomer.</text>
</comment>
<feature type="domain" description="Toprim" evidence="11">
    <location>
        <begin position="2"/>
        <end position="116"/>
    </location>
</feature>
<dbReference type="SUPFAM" id="SSF57783">
    <property type="entry name" value="Zinc beta-ribbon"/>
    <property type="match status" value="1"/>
</dbReference>
<dbReference type="SMART" id="SM00436">
    <property type="entry name" value="TOP1Bc"/>
    <property type="match status" value="1"/>
</dbReference>
<dbReference type="Gene3D" id="2.70.20.10">
    <property type="entry name" value="Topoisomerase I, domain 3"/>
    <property type="match status" value="1"/>
</dbReference>
<dbReference type="InterPro" id="IPR006171">
    <property type="entry name" value="TOPRIM_dom"/>
</dbReference>
<dbReference type="AlphaFoldDB" id="A0A059XR63"/>
<dbReference type="PROSITE" id="PS52039">
    <property type="entry name" value="TOPO_IA_2"/>
    <property type="match status" value="1"/>
</dbReference>
<dbReference type="InterPro" id="IPR003602">
    <property type="entry name" value="Topo_IA_DNA-bd_dom"/>
</dbReference>
<dbReference type="SUPFAM" id="SSF56712">
    <property type="entry name" value="Prokaryotic type I DNA topoisomerase"/>
    <property type="match status" value="1"/>
</dbReference>
<evidence type="ECO:0000256" key="1">
    <source>
        <dbReference type="ARBA" id="ARBA00000213"/>
    </source>
</evidence>
<dbReference type="GO" id="GO:0008270">
    <property type="term" value="F:zinc ion binding"/>
    <property type="evidence" value="ECO:0007669"/>
    <property type="project" value="UniProtKB-KW"/>
</dbReference>
<dbReference type="Gene3D" id="3.30.65.10">
    <property type="entry name" value="Bacterial Topoisomerase I, domain 1"/>
    <property type="match status" value="1"/>
</dbReference>
<dbReference type="EC" id="5.6.2.1" evidence="10"/>
<gene>
    <name evidence="10 13" type="primary">topA</name>
    <name evidence="13" type="ORF">MCFN_02030</name>
</gene>
<protein>
    <recommendedName>
        <fullName evidence="10">DNA topoisomerase 1</fullName>
        <ecNumber evidence="10">5.6.2.1</ecNumber>
    </recommendedName>
    <alternativeName>
        <fullName evidence="10">DNA topoisomerase I</fullName>
    </alternativeName>
</protein>
<dbReference type="Gene3D" id="1.10.290.10">
    <property type="entry name" value="Topoisomerase I, domain 4"/>
    <property type="match status" value="1"/>
</dbReference>
<keyword evidence="8 10" id="KW-0238">DNA-binding</keyword>
<organism evidence="13 14">
    <name type="scientific">Mycoplasmopsis californica</name>
    <dbReference type="NCBI Taxonomy" id="2113"/>
    <lineage>
        <taxon>Bacteria</taxon>
        <taxon>Bacillati</taxon>
        <taxon>Mycoplasmatota</taxon>
        <taxon>Mycoplasmoidales</taxon>
        <taxon>Metamycoplasmataceae</taxon>
        <taxon>Mycoplasmopsis</taxon>
    </lineage>
</organism>
<dbReference type="eggNOG" id="COG0550">
    <property type="taxonomic scope" value="Bacteria"/>
</dbReference>
<comment type="caution">
    <text evidence="10">Lacks conserved residue(s) required for the propagation of feature annotation.</text>
</comment>
<comment type="similarity">
    <text evidence="2 10">Belongs to the type IA topoisomerase family.</text>
</comment>
<evidence type="ECO:0000313" key="13">
    <source>
        <dbReference type="EMBL" id="AIA29545.1"/>
    </source>
</evidence>
<dbReference type="EMBL" id="CP007521">
    <property type="protein sequence ID" value="AIA29545.1"/>
    <property type="molecule type" value="Genomic_DNA"/>
</dbReference>
<dbReference type="InterPro" id="IPR028612">
    <property type="entry name" value="Topoisom_1_IA"/>
</dbReference>
<evidence type="ECO:0000256" key="10">
    <source>
        <dbReference type="HAMAP-Rule" id="MF_00952"/>
    </source>
</evidence>
<dbReference type="KEGG" id="mcr:MCFN_02030"/>
<sequence>MSKLVIVESPNKVATIQKYLGKEYEVVASVGHITKLSTKNSGASIKMGINVEEWEPVYVLDPVKRTTVKKLKDKAAKAEEVLIATDPDREGEAIGDHLVKFLKCEQNYSRVKYNEITKEAILNAVAKSGKLDQALIDAQKARRMLDRIIGFKLSNLIKQKLSNSPTNPSAGRVQSIALKLIVDREAEIEAFIPRDYHKAIALISQNVKATYFNEKNIAEEREWIYPHEKDFIENALNLTPKSLVVSDIKETKKRLGAITPLKQSALYKKSPFSSASTQAAAQRLYEGYGDGGLISYPRTDSTRLSQYFIDNARKFIIDQFGAEYVSKELKGFSGDQDAHEAIRPTDISLNPEIAREKFNLNNYDYKIYKLIYEHTLQALITPPLRASKAYTFVKGDLKFKYSASKILFPGYYVVKDDKEDAFDPGYELGQIVNVEEFVISDHQTQPPARYSEGSLIEALDNIKVGRPSTFASTVKIVLERLYAENQNGSLHPTDFGKIVMHKLIDSFPDIIEEGYTALVEEELDMIAQSKVSLKPVMQSFWDKFNQVYTRAEATMEHTQIAHDYLNEICEKDGGDLVIRTNKANGNKFVGCKNFPKCRYTRNLDAKTN</sequence>
<comment type="function">
    <text evidence="10">Releases the supercoiling and torsional tension of DNA, which is introduced during the DNA replication and transcription, by transiently cleaving and rejoining one strand of the DNA duplex. Introduces a single-strand break via transesterification at a target site in duplex DNA. The scissile phosphodiester is attacked by the catalytic tyrosine of the enzyme, resulting in the formation of a DNA-(5'-phosphotyrosyl)-enzyme intermediate and the expulsion of a 3'-OH DNA strand. The free DNA strand then undergoes passage around the unbroken strand, thus removing DNA supercoils. Finally, in the religation step, the DNA 3'-OH attacks the covalent intermediate to expel the active-site tyrosine and restore the DNA phosphodiester backbone.</text>
</comment>
<dbReference type="Pfam" id="PF01751">
    <property type="entry name" value="Toprim"/>
    <property type="match status" value="1"/>
</dbReference>
<keyword evidence="6" id="KW-0460">Magnesium</keyword>
<dbReference type="InterPro" id="IPR023405">
    <property type="entry name" value="Topo_IA_core_domain"/>
</dbReference>
<keyword evidence="5" id="KW-0862">Zinc</keyword>
<dbReference type="NCBIfam" id="TIGR01051">
    <property type="entry name" value="topA_bact"/>
    <property type="match status" value="1"/>
</dbReference>
<dbReference type="InterPro" id="IPR013497">
    <property type="entry name" value="Topo_IA_cen"/>
</dbReference>
<dbReference type="HAMAP" id="MF_00952">
    <property type="entry name" value="Topoisom_1_prok"/>
    <property type="match status" value="1"/>
</dbReference>
<dbReference type="PANTHER" id="PTHR42785:SF1">
    <property type="entry name" value="DNA TOPOISOMERASE"/>
    <property type="match status" value="1"/>
</dbReference>
<dbReference type="SMART" id="SM00493">
    <property type="entry name" value="TOPRIM"/>
    <property type="match status" value="1"/>
</dbReference>